<name>A0A0E9SCY1_ANGAN</name>
<dbReference type="EMBL" id="GBXM01070027">
    <property type="protein sequence ID" value="JAH38550.1"/>
    <property type="molecule type" value="Transcribed_RNA"/>
</dbReference>
<organism evidence="1">
    <name type="scientific">Anguilla anguilla</name>
    <name type="common">European freshwater eel</name>
    <name type="synonym">Muraena anguilla</name>
    <dbReference type="NCBI Taxonomy" id="7936"/>
    <lineage>
        <taxon>Eukaryota</taxon>
        <taxon>Metazoa</taxon>
        <taxon>Chordata</taxon>
        <taxon>Craniata</taxon>
        <taxon>Vertebrata</taxon>
        <taxon>Euteleostomi</taxon>
        <taxon>Actinopterygii</taxon>
        <taxon>Neopterygii</taxon>
        <taxon>Teleostei</taxon>
        <taxon>Anguilliformes</taxon>
        <taxon>Anguillidae</taxon>
        <taxon>Anguilla</taxon>
    </lineage>
</organism>
<proteinExistence type="predicted"/>
<accession>A0A0E9SCY1</accession>
<reference evidence="1" key="2">
    <citation type="journal article" date="2015" name="Fish Shellfish Immunol.">
        <title>Early steps in the European eel (Anguilla anguilla)-Vibrio vulnificus interaction in the gills: Role of the RtxA13 toxin.</title>
        <authorList>
            <person name="Callol A."/>
            <person name="Pajuelo D."/>
            <person name="Ebbesson L."/>
            <person name="Teles M."/>
            <person name="MacKenzie S."/>
            <person name="Amaro C."/>
        </authorList>
    </citation>
    <scope>NUCLEOTIDE SEQUENCE</scope>
</reference>
<sequence length="51" mass="5930">MLRVSVLHNTGLMHEEHVMTSSAVCFMRIIHSLHHFIPNFWFNATKPGRVV</sequence>
<reference evidence="1" key="1">
    <citation type="submission" date="2014-11" db="EMBL/GenBank/DDBJ databases">
        <authorList>
            <person name="Amaro Gonzalez C."/>
        </authorList>
    </citation>
    <scope>NUCLEOTIDE SEQUENCE</scope>
</reference>
<evidence type="ECO:0000313" key="1">
    <source>
        <dbReference type="EMBL" id="JAH38550.1"/>
    </source>
</evidence>
<dbReference type="AlphaFoldDB" id="A0A0E9SCY1"/>
<protein>
    <submittedName>
        <fullName evidence="1">Uncharacterized protein</fullName>
    </submittedName>
</protein>